<proteinExistence type="predicted"/>
<comment type="caution">
    <text evidence="2">The sequence shown here is derived from an EMBL/GenBank/DDBJ whole genome shotgun (WGS) entry which is preliminary data.</text>
</comment>
<reference evidence="3" key="1">
    <citation type="submission" date="2014-05" db="EMBL/GenBank/DDBJ databases">
        <title>Whole genome sequencing of Lactobacillus casei NRIC0644.</title>
        <authorList>
            <person name="Atarashi H."/>
            <person name="Yoshida Y."/>
            <person name="Fujimura S."/>
            <person name="Tanaka N."/>
            <person name="Shiwa Y."/>
            <person name="Yoshikawa H."/>
            <person name="Okada S."/>
            <person name="Nakagawa J."/>
        </authorList>
    </citation>
    <scope>NUCLEOTIDE SEQUENCE [LARGE SCALE GENOMIC DNA]</scope>
    <source>
        <strain evidence="3">NRIC0644</strain>
    </source>
</reference>
<dbReference type="InterPro" id="IPR002575">
    <property type="entry name" value="Aminoglycoside_PTrfase"/>
</dbReference>
<dbReference type="GeneID" id="57090420"/>
<sequence length="257" mass="29088">MEFELDSGWSLQPAGGSTGSAFLGVYANQKYFLKRNASPFLAALSVEHITPRLLWTRRVSTGDVLTAQEWLDGETLTRQQMMLPVVAKMLAQVHHSSLLKRLLRQVGGQVLDPEQLRIALLQDFPVDVAAQPKIKTALHDLKQWLPHTDVQTVCHGDLNHKNWLQAGGRLYLVDWEQVALGDPAYDLADVLAHYGSPATSHHFLDAYGARLDEDLKRRLYWYGDLHLLHDIKVAATHQRFEEVAQVLHQFECLQASR</sequence>
<dbReference type="InterPro" id="IPR052077">
    <property type="entry name" value="CcrZ_PhaseVar_Mediator"/>
</dbReference>
<gene>
    <name evidence="2" type="ORF">LC0644_2257</name>
</gene>
<protein>
    <submittedName>
        <fullName evidence="2">Aminoglycoside phosphotransferase</fullName>
    </submittedName>
</protein>
<dbReference type="RefSeq" id="WP_003565910.1">
    <property type="nucleotide sequence ID" value="NZ_BAYM01000246.1"/>
</dbReference>
<dbReference type="GO" id="GO:0016740">
    <property type="term" value="F:transferase activity"/>
    <property type="evidence" value="ECO:0007669"/>
    <property type="project" value="UniProtKB-KW"/>
</dbReference>
<dbReference type="AlphaFoldDB" id="A0A0C9QGL2"/>
<evidence type="ECO:0000259" key="1">
    <source>
        <dbReference type="Pfam" id="PF01636"/>
    </source>
</evidence>
<dbReference type="Pfam" id="PF01636">
    <property type="entry name" value="APH"/>
    <property type="match status" value="1"/>
</dbReference>
<accession>A0A0C9QGL2</accession>
<keyword evidence="2" id="KW-0808">Transferase</keyword>
<organism evidence="2 3">
    <name type="scientific">Lacticaseibacillus paracasei NRIC 0644</name>
    <dbReference type="NCBI Taxonomy" id="1435038"/>
    <lineage>
        <taxon>Bacteria</taxon>
        <taxon>Bacillati</taxon>
        <taxon>Bacillota</taxon>
        <taxon>Bacilli</taxon>
        <taxon>Lactobacillales</taxon>
        <taxon>Lactobacillaceae</taxon>
        <taxon>Lacticaseibacillus</taxon>
    </lineage>
</organism>
<evidence type="ECO:0000313" key="2">
    <source>
        <dbReference type="EMBL" id="GAN37668.1"/>
    </source>
</evidence>
<dbReference type="Gene3D" id="3.90.1200.10">
    <property type="match status" value="1"/>
</dbReference>
<dbReference type="SUPFAM" id="SSF56112">
    <property type="entry name" value="Protein kinase-like (PK-like)"/>
    <property type="match status" value="1"/>
</dbReference>
<feature type="domain" description="Aminoglycoside phosphotransferase" evidence="1">
    <location>
        <begin position="39"/>
        <end position="217"/>
    </location>
</feature>
<name>A0A0C9QGL2_LACPA</name>
<dbReference type="PANTHER" id="PTHR40086">
    <property type="entry name" value="PHOSPHOTRANSFERASE YTMP-RELATED"/>
    <property type="match status" value="1"/>
</dbReference>
<dbReference type="InterPro" id="IPR011009">
    <property type="entry name" value="Kinase-like_dom_sf"/>
</dbReference>
<dbReference type="Proteomes" id="UP000032552">
    <property type="component" value="Unassembled WGS sequence"/>
</dbReference>
<dbReference type="EMBL" id="BAYM01000246">
    <property type="protein sequence ID" value="GAN37668.1"/>
    <property type="molecule type" value="Genomic_DNA"/>
</dbReference>
<dbReference type="PANTHER" id="PTHR40086:SF1">
    <property type="entry name" value="CELL CYCLE REGULATOR CCRZ"/>
    <property type="match status" value="1"/>
</dbReference>
<evidence type="ECO:0000313" key="3">
    <source>
        <dbReference type="Proteomes" id="UP000032552"/>
    </source>
</evidence>